<dbReference type="Pfam" id="PF02518">
    <property type="entry name" value="HATPase_c"/>
    <property type="match status" value="1"/>
</dbReference>
<evidence type="ECO:0000313" key="12">
    <source>
        <dbReference type="Proteomes" id="UP000272400"/>
    </source>
</evidence>
<reference evidence="11 12" key="1">
    <citation type="submission" date="2018-11" db="EMBL/GenBank/DDBJ databases">
        <title>Sequencing the genomes of 1000 actinobacteria strains.</title>
        <authorList>
            <person name="Klenk H.-P."/>
        </authorList>
    </citation>
    <scope>NUCLEOTIDE SEQUENCE [LARGE SCALE GENOMIC DNA]</scope>
    <source>
        <strain evidence="11 12">DSM 44254</strain>
    </source>
</reference>
<keyword evidence="8" id="KW-0902">Two-component regulatory system</keyword>
<dbReference type="PRINTS" id="PR00344">
    <property type="entry name" value="BCTRLSENSOR"/>
</dbReference>
<comment type="caution">
    <text evidence="11">The sequence shown here is derived from an EMBL/GenBank/DDBJ whole genome shotgun (WGS) entry which is preliminary data.</text>
</comment>
<dbReference type="SUPFAM" id="SSF47384">
    <property type="entry name" value="Homodimeric domain of signal transducing histidine kinase"/>
    <property type="match status" value="1"/>
</dbReference>
<keyword evidence="12" id="KW-1185">Reference proteome</keyword>
<organism evidence="11 12">
    <name type="scientific">Actinocorallia herbida</name>
    <dbReference type="NCBI Taxonomy" id="58109"/>
    <lineage>
        <taxon>Bacteria</taxon>
        <taxon>Bacillati</taxon>
        <taxon>Actinomycetota</taxon>
        <taxon>Actinomycetes</taxon>
        <taxon>Streptosporangiales</taxon>
        <taxon>Thermomonosporaceae</taxon>
        <taxon>Actinocorallia</taxon>
    </lineage>
</organism>
<keyword evidence="7" id="KW-0418">Kinase</keyword>
<name>A0A3N1D044_9ACTN</name>
<dbReference type="InterPro" id="IPR000014">
    <property type="entry name" value="PAS"/>
</dbReference>
<dbReference type="InterPro" id="IPR003661">
    <property type="entry name" value="HisK_dim/P_dom"/>
</dbReference>
<keyword evidence="5" id="KW-0597">Phosphoprotein</keyword>
<dbReference type="SMART" id="SM00091">
    <property type="entry name" value="PAS"/>
    <property type="match status" value="1"/>
</dbReference>
<dbReference type="EMBL" id="RJKE01000001">
    <property type="protein sequence ID" value="ROO86882.1"/>
    <property type="molecule type" value="Genomic_DNA"/>
</dbReference>
<evidence type="ECO:0000256" key="5">
    <source>
        <dbReference type="ARBA" id="ARBA00022553"/>
    </source>
</evidence>
<evidence type="ECO:0000313" key="11">
    <source>
        <dbReference type="EMBL" id="ROO86882.1"/>
    </source>
</evidence>
<dbReference type="GO" id="GO:0005886">
    <property type="term" value="C:plasma membrane"/>
    <property type="evidence" value="ECO:0007669"/>
    <property type="project" value="UniProtKB-SubCell"/>
</dbReference>
<dbReference type="Proteomes" id="UP000272400">
    <property type="component" value="Unassembled WGS sequence"/>
</dbReference>
<dbReference type="PANTHER" id="PTHR44936">
    <property type="entry name" value="SENSOR PROTEIN CREC"/>
    <property type="match status" value="1"/>
</dbReference>
<dbReference type="CDD" id="cd00082">
    <property type="entry name" value="HisKA"/>
    <property type="match status" value="1"/>
</dbReference>
<dbReference type="NCBIfam" id="TIGR00229">
    <property type="entry name" value="sensory_box"/>
    <property type="match status" value="1"/>
</dbReference>
<evidence type="ECO:0000256" key="1">
    <source>
        <dbReference type="ARBA" id="ARBA00000085"/>
    </source>
</evidence>
<evidence type="ECO:0000256" key="6">
    <source>
        <dbReference type="ARBA" id="ARBA00022679"/>
    </source>
</evidence>
<evidence type="ECO:0000256" key="4">
    <source>
        <dbReference type="ARBA" id="ARBA00022475"/>
    </source>
</evidence>
<dbReference type="Gene3D" id="3.30.450.20">
    <property type="entry name" value="PAS domain"/>
    <property type="match status" value="1"/>
</dbReference>
<dbReference type="SUPFAM" id="SSF55785">
    <property type="entry name" value="PYP-like sensor domain (PAS domain)"/>
    <property type="match status" value="1"/>
</dbReference>
<evidence type="ECO:0000259" key="10">
    <source>
        <dbReference type="PROSITE" id="PS50109"/>
    </source>
</evidence>
<dbReference type="PROSITE" id="PS50109">
    <property type="entry name" value="HIS_KIN"/>
    <property type="match status" value="1"/>
</dbReference>
<dbReference type="SMART" id="SM00388">
    <property type="entry name" value="HisKA"/>
    <property type="match status" value="1"/>
</dbReference>
<dbReference type="RefSeq" id="WP_170201506.1">
    <property type="nucleotide sequence ID" value="NZ_RJKE01000001.1"/>
</dbReference>
<protein>
    <recommendedName>
        <fullName evidence="3">histidine kinase</fullName>
        <ecNumber evidence="3">2.7.13.3</ecNumber>
    </recommendedName>
</protein>
<evidence type="ECO:0000256" key="7">
    <source>
        <dbReference type="ARBA" id="ARBA00022777"/>
    </source>
</evidence>
<dbReference type="Gene3D" id="3.30.565.10">
    <property type="entry name" value="Histidine kinase-like ATPase, C-terminal domain"/>
    <property type="match status" value="1"/>
</dbReference>
<dbReference type="SUPFAM" id="SSF55874">
    <property type="entry name" value="ATPase domain of HSP90 chaperone/DNA topoisomerase II/histidine kinase"/>
    <property type="match status" value="1"/>
</dbReference>
<dbReference type="InterPro" id="IPR004358">
    <property type="entry name" value="Sig_transdc_His_kin-like_C"/>
</dbReference>
<evidence type="ECO:0000256" key="9">
    <source>
        <dbReference type="ARBA" id="ARBA00023026"/>
    </source>
</evidence>
<gene>
    <name evidence="11" type="ORF">EDD29_4464</name>
</gene>
<dbReference type="Gene3D" id="1.10.287.130">
    <property type="match status" value="1"/>
</dbReference>
<keyword evidence="9" id="KW-0843">Virulence</keyword>
<proteinExistence type="predicted"/>
<dbReference type="CDD" id="cd00075">
    <property type="entry name" value="HATPase"/>
    <property type="match status" value="1"/>
</dbReference>
<feature type="domain" description="Histidine kinase" evidence="10">
    <location>
        <begin position="199"/>
        <end position="407"/>
    </location>
</feature>
<comment type="catalytic activity">
    <reaction evidence="1">
        <text>ATP + protein L-histidine = ADP + protein N-phospho-L-histidine.</text>
        <dbReference type="EC" id="2.7.13.3"/>
    </reaction>
</comment>
<dbReference type="InterPro" id="IPR005467">
    <property type="entry name" value="His_kinase_dom"/>
</dbReference>
<dbReference type="Pfam" id="PF00512">
    <property type="entry name" value="HisKA"/>
    <property type="match status" value="1"/>
</dbReference>
<dbReference type="InterPro" id="IPR050980">
    <property type="entry name" value="2C_sensor_his_kinase"/>
</dbReference>
<dbReference type="InterPro" id="IPR036890">
    <property type="entry name" value="HATPase_C_sf"/>
</dbReference>
<keyword evidence="6" id="KW-0808">Transferase</keyword>
<dbReference type="InterPro" id="IPR013656">
    <property type="entry name" value="PAS_4"/>
</dbReference>
<accession>A0A3N1D044</accession>
<dbReference type="InterPro" id="IPR003594">
    <property type="entry name" value="HATPase_dom"/>
</dbReference>
<dbReference type="EC" id="2.7.13.3" evidence="3"/>
<evidence type="ECO:0000256" key="8">
    <source>
        <dbReference type="ARBA" id="ARBA00023012"/>
    </source>
</evidence>
<sequence>MDEVDFRSWFDRAPVALAVLSPDLTFAAVNRDYELLLGRTREQCVGRNLFDVFPGGSWKEGAETMRACFERLLAGDEDAADVVVLQRYDVEVPGFPGTSEERYWSVACRTLREAGGPVHGLVLRVEEVTSVVERIREEGRAPVFDEGLTRAAAIEAQLFFQTGRLQDVNQRLRSSEARERRIAEGLREMVRRQRQVVVDTSHDLRGPITGLQIRLAEALQDPDADPREILRAALQDAERLGDIIGELLELARLEAGAPAPTEPVDLAQLTRSELARRSFTITTSTSLGSGIVVDASPIRLARLLANLLANAERHAGSHLEVRLGATDGRAVLEVVDDGPGIPDADKERIFTRFFRRSDARSSDPGGSGLGLPIARQIAEAHGGTLHAADRTDGLPGARMVLRLPLRPSRPGLRDRGR</sequence>
<comment type="subcellular location">
    <subcellularLocation>
        <location evidence="2">Cell membrane</location>
        <topology evidence="2">Multi-pass membrane protein</topology>
    </subcellularLocation>
</comment>
<evidence type="ECO:0000256" key="3">
    <source>
        <dbReference type="ARBA" id="ARBA00012438"/>
    </source>
</evidence>
<keyword evidence="4" id="KW-0472">Membrane</keyword>
<dbReference type="GO" id="GO:0000155">
    <property type="term" value="F:phosphorelay sensor kinase activity"/>
    <property type="evidence" value="ECO:0007669"/>
    <property type="project" value="InterPro"/>
</dbReference>
<keyword evidence="4" id="KW-1003">Cell membrane</keyword>
<dbReference type="Pfam" id="PF08448">
    <property type="entry name" value="PAS_4"/>
    <property type="match status" value="1"/>
</dbReference>
<dbReference type="InterPro" id="IPR036097">
    <property type="entry name" value="HisK_dim/P_sf"/>
</dbReference>
<dbReference type="InterPro" id="IPR035965">
    <property type="entry name" value="PAS-like_dom_sf"/>
</dbReference>
<evidence type="ECO:0000256" key="2">
    <source>
        <dbReference type="ARBA" id="ARBA00004651"/>
    </source>
</evidence>
<dbReference type="PANTHER" id="PTHR44936:SF9">
    <property type="entry name" value="SENSOR PROTEIN CREC"/>
    <property type="match status" value="1"/>
</dbReference>
<dbReference type="SMART" id="SM00387">
    <property type="entry name" value="HATPase_c"/>
    <property type="match status" value="1"/>
</dbReference>
<dbReference type="CDD" id="cd00130">
    <property type="entry name" value="PAS"/>
    <property type="match status" value="1"/>
</dbReference>
<dbReference type="AlphaFoldDB" id="A0A3N1D044"/>